<dbReference type="InterPro" id="IPR024017">
    <property type="entry name" value="Pep_cycl_rSAM"/>
</dbReference>
<keyword evidence="2" id="KW-0949">S-adenosyl-L-methionine</keyword>
<evidence type="ECO:0000313" key="8">
    <source>
        <dbReference type="Proteomes" id="UP000002157"/>
    </source>
</evidence>
<keyword evidence="5" id="KW-0411">Iron-sulfur</keyword>
<dbReference type="eggNOG" id="COG0641">
    <property type="taxonomic scope" value="Bacteria"/>
</dbReference>
<dbReference type="InterPro" id="IPR006638">
    <property type="entry name" value="Elp3/MiaA/NifB-like_rSAM"/>
</dbReference>
<evidence type="ECO:0000256" key="5">
    <source>
        <dbReference type="ARBA" id="ARBA00023014"/>
    </source>
</evidence>
<dbReference type="NCBIfam" id="TIGR04085">
    <property type="entry name" value="rSAM_more_4Fe4S"/>
    <property type="match status" value="1"/>
</dbReference>
<dbReference type="PANTHER" id="PTHR11228:SF7">
    <property type="entry name" value="PQQA PEPTIDE CYCLASE"/>
    <property type="match status" value="1"/>
</dbReference>
<dbReference type="Proteomes" id="UP000002157">
    <property type="component" value="Chromosome"/>
</dbReference>
<dbReference type="PROSITE" id="PS51918">
    <property type="entry name" value="RADICAL_SAM"/>
    <property type="match status" value="1"/>
</dbReference>
<dbReference type="SFLD" id="SFLDF00347">
    <property type="entry name" value="KxxxW_cyclic_peptide_maturase"/>
    <property type="match status" value="1"/>
</dbReference>
<dbReference type="PANTHER" id="PTHR11228">
    <property type="entry name" value="RADICAL SAM DOMAIN PROTEIN"/>
    <property type="match status" value="1"/>
</dbReference>
<dbReference type="RefSeq" id="WP_012271286.1">
    <property type="nucleotide sequence ID" value="NC_010322.1"/>
</dbReference>
<dbReference type="InterPro" id="IPR023885">
    <property type="entry name" value="4Fe4S-binding_SPASM_dom"/>
</dbReference>
<accession>B0KGA2</accession>
<evidence type="ECO:0000259" key="6">
    <source>
        <dbReference type="PROSITE" id="PS51918"/>
    </source>
</evidence>
<dbReference type="Gene3D" id="3.20.20.70">
    <property type="entry name" value="Aldolase class I"/>
    <property type="match status" value="1"/>
</dbReference>
<dbReference type="InterPro" id="IPR013785">
    <property type="entry name" value="Aldolase_TIM"/>
</dbReference>
<dbReference type="EMBL" id="CP000926">
    <property type="protein sequence ID" value="ABY97523.1"/>
    <property type="molecule type" value="Genomic_DNA"/>
</dbReference>
<dbReference type="InterPro" id="IPR007197">
    <property type="entry name" value="rSAM"/>
</dbReference>
<evidence type="ECO:0000256" key="2">
    <source>
        <dbReference type="ARBA" id="ARBA00022691"/>
    </source>
</evidence>
<feature type="domain" description="Radical SAM core" evidence="6">
    <location>
        <begin position="125"/>
        <end position="335"/>
    </location>
</feature>
<evidence type="ECO:0000313" key="7">
    <source>
        <dbReference type="EMBL" id="ABY97523.1"/>
    </source>
</evidence>
<dbReference type="GO" id="GO:0051536">
    <property type="term" value="F:iron-sulfur cluster binding"/>
    <property type="evidence" value="ECO:0007669"/>
    <property type="project" value="UniProtKB-KW"/>
</dbReference>
<dbReference type="Pfam" id="PF04055">
    <property type="entry name" value="Radical_SAM"/>
    <property type="match status" value="1"/>
</dbReference>
<dbReference type="SFLD" id="SFLDS00029">
    <property type="entry name" value="Radical_SAM"/>
    <property type="match status" value="1"/>
</dbReference>
<dbReference type="GO" id="GO:0046872">
    <property type="term" value="F:metal ion binding"/>
    <property type="evidence" value="ECO:0007669"/>
    <property type="project" value="UniProtKB-KW"/>
</dbReference>
<evidence type="ECO:0000256" key="1">
    <source>
        <dbReference type="ARBA" id="ARBA00001966"/>
    </source>
</evidence>
<dbReference type="SFLD" id="SFLDG01067">
    <property type="entry name" value="SPASM/twitch_domain_containing"/>
    <property type="match status" value="1"/>
</dbReference>
<comment type="cofactor">
    <cofactor evidence="1">
        <name>[4Fe-4S] cluster</name>
        <dbReference type="ChEBI" id="CHEBI:49883"/>
    </cofactor>
</comment>
<evidence type="ECO:0000256" key="4">
    <source>
        <dbReference type="ARBA" id="ARBA00023004"/>
    </source>
</evidence>
<dbReference type="HOGENOM" id="CLU_623734_0_0_6"/>
<organism evidence="7 8">
    <name type="scientific">Pseudomonas putida (strain GB-1)</name>
    <dbReference type="NCBI Taxonomy" id="76869"/>
    <lineage>
        <taxon>Bacteria</taxon>
        <taxon>Pseudomonadati</taxon>
        <taxon>Pseudomonadota</taxon>
        <taxon>Gammaproteobacteria</taxon>
        <taxon>Pseudomonadales</taxon>
        <taxon>Pseudomonadaceae</taxon>
        <taxon>Pseudomonas</taxon>
    </lineage>
</organism>
<dbReference type="KEGG" id="ppg:PputGB1_1618"/>
<proteinExistence type="predicted"/>
<dbReference type="InterPro" id="IPR050377">
    <property type="entry name" value="Radical_SAM_PqqE_MftC-like"/>
</dbReference>
<sequence>MAIRGRDLNMGREGLYSISENFLVRKEFFGGIVHSRLNGERYEISDSVALLLSAINHGLNLTDASNVACQVSGESHEKTDIDNLIKNKIITSTPNRNQPNNDTSNLIETVRSKLLMELQESKKRNYLRAPINISLFPTMKCQLSCEFCFVTDEKWDIKEIQSIHSWGRLIEEAKECGVPFISILGGEPTLYPGLVALIRKAEQEKIKTTFTSNGLQCPGEVIEALENSEWVTPVISIQSLDLFNKSTMGVAPSKALSTLAKLRKRDINCRVNAVYSGQSERELVELIHLCEALGVEKLSLGHYLNLKNPLNSPSFTQSRKIYEYLSSVTASLKIEFQLEGCLIYSAYPEINATPSGIYEQLLFGCEAGNGRCEVMANGTLLPCSALRVENWGGLDVFKCGLQYSWDNSNTLKKIRNGKTNDSTCASCKFGGFCNGGCPAVNEIVHGVAFGQGDERCNMKNNGDRKISFRHID</sequence>
<keyword evidence="3" id="KW-0479">Metal-binding</keyword>
<dbReference type="InterPro" id="IPR058240">
    <property type="entry name" value="rSAM_sf"/>
</dbReference>
<dbReference type="SUPFAM" id="SSF102114">
    <property type="entry name" value="Radical SAM enzymes"/>
    <property type="match status" value="1"/>
</dbReference>
<dbReference type="SMART" id="SM00729">
    <property type="entry name" value="Elp3"/>
    <property type="match status" value="1"/>
</dbReference>
<reference evidence="7 8" key="1">
    <citation type="submission" date="2008-01" db="EMBL/GenBank/DDBJ databases">
        <title>Complete sequence of Pseudomonas putida GB-1.</title>
        <authorList>
            <consortium name="US DOE Joint Genome Institute"/>
            <person name="Copeland A."/>
            <person name="Lucas S."/>
            <person name="Lapidus A."/>
            <person name="Barry K."/>
            <person name="Glavina del Rio T."/>
            <person name="Dalin E."/>
            <person name="Tice H."/>
            <person name="Pitluck S."/>
            <person name="Bruce D."/>
            <person name="Goodwin L."/>
            <person name="Chertkov O."/>
            <person name="Brettin T."/>
            <person name="Detter J.C."/>
            <person name="Han C."/>
            <person name="Kuske C.R."/>
            <person name="Schmutz J."/>
            <person name="Larimer F."/>
            <person name="Land M."/>
            <person name="Hauser L."/>
            <person name="Kyrpides N."/>
            <person name="Kim E."/>
            <person name="McCarthy J.K."/>
            <person name="Richardson P."/>
        </authorList>
    </citation>
    <scope>NUCLEOTIDE SEQUENCE [LARGE SCALE GENOMIC DNA]</scope>
    <source>
        <strain evidence="7 8">GB-1</strain>
    </source>
</reference>
<keyword evidence="4" id="KW-0408">Iron</keyword>
<gene>
    <name evidence="7" type="ordered locus">PputGB1_1618</name>
</gene>
<evidence type="ECO:0000256" key="3">
    <source>
        <dbReference type="ARBA" id="ARBA00022723"/>
    </source>
</evidence>
<protein>
    <submittedName>
        <fullName evidence="7">Radical SAM domain protein</fullName>
    </submittedName>
</protein>
<dbReference type="GO" id="GO:0003824">
    <property type="term" value="F:catalytic activity"/>
    <property type="evidence" value="ECO:0007669"/>
    <property type="project" value="InterPro"/>
</dbReference>
<dbReference type="AlphaFoldDB" id="B0KGA2"/>
<name>B0KGA2_PSEPG</name>
<dbReference type="CDD" id="cd01335">
    <property type="entry name" value="Radical_SAM"/>
    <property type="match status" value="1"/>
</dbReference>